<dbReference type="Proteomes" id="UP000637906">
    <property type="component" value="Unassembled WGS sequence"/>
</dbReference>
<keyword evidence="2" id="KW-1185">Reference proteome</keyword>
<evidence type="ECO:0000313" key="1">
    <source>
        <dbReference type="EMBL" id="GHM60114.1"/>
    </source>
</evidence>
<dbReference type="InterPro" id="IPR019289">
    <property type="entry name" value="Phage_tail_E/E"/>
</dbReference>
<name>A0A8J3HQA8_9RICK</name>
<proteinExistence type="predicted"/>
<protein>
    <recommendedName>
        <fullName evidence="3">Phage tail assembly protein</fullName>
    </recommendedName>
</protein>
<evidence type="ECO:0000313" key="2">
    <source>
        <dbReference type="Proteomes" id="UP000637906"/>
    </source>
</evidence>
<sequence length="83" mass="9290">MNTILLNEPITANGSVISELTLRRPKVRDYLAIDRLDGSDLAREVALTANLASVTKEAIEELDITDYVKIQEVLRGFFPSQRT</sequence>
<dbReference type="EMBL" id="BNGU01000080">
    <property type="protein sequence ID" value="GHM60114.1"/>
    <property type="molecule type" value="Genomic_DNA"/>
</dbReference>
<comment type="caution">
    <text evidence="1">The sequence shown here is derived from an EMBL/GenBank/DDBJ whole genome shotgun (WGS) entry which is preliminary data.</text>
</comment>
<dbReference type="AlphaFoldDB" id="A0A8J3HQA8"/>
<accession>A0A8J3HQA8</accession>
<gene>
    <name evidence="1" type="ORF">sL5_11070</name>
</gene>
<evidence type="ECO:0008006" key="3">
    <source>
        <dbReference type="Google" id="ProtNLM"/>
    </source>
</evidence>
<dbReference type="Pfam" id="PF10109">
    <property type="entry name" value="Phage_TAC_7"/>
    <property type="match status" value="1"/>
</dbReference>
<organism evidence="1 2">
    <name type="scientific">Candidatus Mesenet longicola</name>
    <dbReference type="NCBI Taxonomy" id="1892558"/>
    <lineage>
        <taxon>Bacteria</taxon>
        <taxon>Pseudomonadati</taxon>
        <taxon>Pseudomonadota</taxon>
        <taxon>Alphaproteobacteria</taxon>
        <taxon>Rickettsiales</taxon>
        <taxon>Anaplasmataceae</taxon>
        <taxon>Candidatus Mesenet</taxon>
    </lineage>
</organism>
<reference evidence="1 2" key="1">
    <citation type="journal article" date="2021" name="Microb. Ecol.">
        <title>Candidatus Mesenet longicola: Novel Endosymbionts of Brontispa longissima that Induce Cytoplasmic Incompatibility.</title>
        <authorList>
            <person name="Takano S."/>
            <person name="Gotoh Y."/>
            <person name="Hayashi T."/>
        </authorList>
    </citation>
    <scope>NUCLEOTIDE SEQUENCE [LARGE SCALE GENOMIC DNA]</scope>
    <source>
        <strain evidence="1">L5</strain>
    </source>
</reference>